<protein>
    <recommendedName>
        <fullName evidence="12">ABC transporter domain-containing protein</fullName>
    </recommendedName>
</protein>
<evidence type="ECO:0000259" key="12">
    <source>
        <dbReference type="PROSITE" id="PS50893"/>
    </source>
</evidence>
<evidence type="ECO:0000256" key="10">
    <source>
        <dbReference type="ARBA" id="ARBA00037747"/>
    </source>
</evidence>
<evidence type="ECO:0000256" key="3">
    <source>
        <dbReference type="ARBA" id="ARBA00022448"/>
    </source>
</evidence>
<dbReference type="GO" id="GO:0140359">
    <property type="term" value="F:ABC-type transporter activity"/>
    <property type="evidence" value="ECO:0007669"/>
    <property type="project" value="InterPro"/>
</dbReference>
<dbReference type="PROSITE" id="PS00211">
    <property type="entry name" value="ABC_TRANSPORTER_1"/>
    <property type="match status" value="1"/>
</dbReference>
<reference evidence="13 14" key="1">
    <citation type="submission" date="2022-12" db="EMBL/GenBank/DDBJ databases">
        <title>Chromosome-scale assembly of the Ensete ventricosum genome.</title>
        <authorList>
            <person name="Dussert Y."/>
            <person name="Stocks J."/>
            <person name="Wendawek A."/>
            <person name="Woldeyes F."/>
            <person name="Nichols R.A."/>
            <person name="Borrell J.S."/>
        </authorList>
    </citation>
    <scope>NUCLEOTIDE SEQUENCE [LARGE SCALE GENOMIC DNA]</scope>
    <source>
        <strain evidence="14">cv. Maze</strain>
        <tissue evidence="13">Seeds</tissue>
    </source>
</reference>
<evidence type="ECO:0000256" key="7">
    <source>
        <dbReference type="ARBA" id="ARBA00022840"/>
    </source>
</evidence>
<evidence type="ECO:0000256" key="9">
    <source>
        <dbReference type="ARBA" id="ARBA00023136"/>
    </source>
</evidence>
<keyword evidence="4 11" id="KW-0812">Transmembrane</keyword>
<dbReference type="FunFam" id="3.40.50.300:FF:000532">
    <property type="entry name" value="ABC transporter G family member 34"/>
    <property type="match status" value="1"/>
</dbReference>
<dbReference type="GO" id="GO:0005886">
    <property type="term" value="C:plasma membrane"/>
    <property type="evidence" value="ECO:0007669"/>
    <property type="project" value="UniProtKB-ARBA"/>
</dbReference>
<dbReference type="InterPro" id="IPR027417">
    <property type="entry name" value="P-loop_NTPase"/>
</dbReference>
<feature type="transmembrane region" description="Helical" evidence="11">
    <location>
        <begin position="583"/>
        <end position="604"/>
    </location>
</feature>
<keyword evidence="8 11" id="KW-1133">Transmembrane helix</keyword>
<dbReference type="InterPro" id="IPR013525">
    <property type="entry name" value="ABC2_TM"/>
</dbReference>
<evidence type="ECO:0000256" key="11">
    <source>
        <dbReference type="SAM" id="Phobius"/>
    </source>
</evidence>
<feature type="transmembrane region" description="Helical" evidence="11">
    <location>
        <begin position="1310"/>
        <end position="1333"/>
    </location>
</feature>
<dbReference type="PROSITE" id="PS50893">
    <property type="entry name" value="ABC_TRANSPORTER_2"/>
    <property type="match status" value="2"/>
</dbReference>
<feature type="transmembrane region" description="Helical" evidence="11">
    <location>
        <begin position="1163"/>
        <end position="1187"/>
    </location>
</feature>
<dbReference type="InterPro" id="IPR034003">
    <property type="entry name" value="ABCG_PDR_2"/>
</dbReference>
<dbReference type="InterPro" id="IPR017871">
    <property type="entry name" value="ABC_transporter-like_CS"/>
</dbReference>
<feature type="transmembrane region" description="Helical" evidence="11">
    <location>
        <begin position="1199"/>
        <end position="1222"/>
    </location>
</feature>
<evidence type="ECO:0000313" key="14">
    <source>
        <dbReference type="Proteomes" id="UP001222027"/>
    </source>
</evidence>
<evidence type="ECO:0000256" key="4">
    <source>
        <dbReference type="ARBA" id="ARBA00022692"/>
    </source>
</evidence>
<comment type="function">
    <text evidence="10">May be a general defense protein.</text>
</comment>
<keyword evidence="5" id="KW-0677">Repeat</keyword>
<evidence type="ECO:0000256" key="8">
    <source>
        <dbReference type="ARBA" id="ARBA00022989"/>
    </source>
</evidence>
<feature type="transmembrane region" description="Helical" evidence="11">
    <location>
        <begin position="669"/>
        <end position="695"/>
    </location>
</feature>
<keyword evidence="9 11" id="KW-0472">Membrane</keyword>
<feature type="domain" description="ABC transporter" evidence="12">
    <location>
        <begin position="70"/>
        <end position="343"/>
    </location>
</feature>
<dbReference type="SMART" id="SM00382">
    <property type="entry name" value="AAA"/>
    <property type="match status" value="2"/>
</dbReference>
<dbReference type="Pfam" id="PF08370">
    <property type="entry name" value="PDR_assoc"/>
    <property type="match status" value="1"/>
</dbReference>
<dbReference type="GO" id="GO:0005524">
    <property type="term" value="F:ATP binding"/>
    <property type="evidence" value="ECO:0007669"/>
    <property type="project" value="UniProtKB-KW"/>
</dbReference>
<dbReference type="Gene3D" id="3.40.50.300">
    <property type="entry name" value="P-loop containing nucleotide triphosphate hydrolases"/>
    <property type="match status" value="2"/>
</dbReference>
<accession>A0AAV8RDV8</accession>
<feature type="transmembrane region" description="Helical" evidence="11">
    <location>
        <begin position="552"/>
        <end position="576"/>
    </location>
</feature>
<keyword evidence="7" id="KW-0067">ATP-binding</keyword>
<dbReference type="SUPFAM" id="SSF52540">
    <property type="entry name" value="P-loop containing nucleoside triphosphate hydrolases"/>
    <property type="match status" value="2"/>
</dbReference>
<evidence type="ECO:0000256" key="1">
    <source>
        <dbReference type="ARBA" id="ARBA00004141"/>
    </source>
</evidence>
<dbReference type="EMBL" id="JAQQAF010000003">
    <property type="protein sequence ID" value="KAJ8497519.1"/>
    <property type="molecule type" value="Genomic_DNA"/>
</dbReference>
<evidence type="ECO:0000313" key="13">
    <source>
        <dbReference type="EMBL" id="KAJ8497519.1"/>
    </source>
</evidence>
<dbReference type="PANTHER" id="PTHR19241">
    <property type="entry name" value="ATP-BINDING CASSETTE TRANSPORTER"/>
    <property type="match status" value="1"/>
</dbReference>
<feature type="domain" description="ABC transporter" evidence="12">
    <location>
        <begin position="740"/>
        <end position="992"/>
    </location>
</feature>
<evidence type="ECO:0000256" key="2">
    <source>
        <dbReference type="ARBA" id="ARBA00006012"/>
    </source>
</evidence>
<sequence>MEGSDGPPMTCEEHEELLLRLRDWRTRLSMELPKIEVRFEDVSVETEVYVRRRVLPTLPNAIINTTQEVMGWMKLYHSQKKPVKILDDLRGIIRPSRMTLVLGPPGSGKSTFLKALSGKLDPRLNFKGKVTYNGEKMNRSISQRMCAYVSQHDLHHAEMTVKETIEFARRMLNAGDASGYAHHLMASQEMDTGKTQGVDSIAEGKDHTREDEGDFVVNYILKITGLDECADTLIGDEMRRGISGGQKKRVTVGEMLVAPAQCFFMDDISTGLDSSTTFQILKYLQRLTHVLDLTMVISLLQPTQEAFNLFDDIILLCEGQIAYQGPRQHVLEFFESMGFKCPDRKNVANFLQEVTSKMDQEQYWVNNRSTYQYIPVQKFSDSFGCSHYGQLLQKDLLVQYSSKKSDQMIGIKERYSIPKWDVFKVCFSREKLLMKRNSPVHIFKAIQIVLLALVIMTVFFRSKMKHQTIDDGNRYMGAIFAGVVIVKFNGMTELAIMIKRLPIYYKQREVLILPGWALLLSITILSIPVSFIETGLWTSLTYYMIGFAPSAVRFLQQFLALLCVHQMSMALFRFIAIIGRTQLMANTVGTATLTAIYILGGFVISKDSIQSWLLWGYWFSPVTYGQNAVAINEFLDERWSMKTEDGESTNNTVGKTILKSRGMLTESHWYWYSVAILLMFAVVFNIFSILALEYLKAPKKRRSNMKMWPKDFKKIDKADDQATSATFQSRMSLQFQPLTIAFSNISYYVDVPKQLKKFGIKEKRLQLLKGVSGAFRPGVLTALMGVTGAGKTTLLDVLAGRKTVGHIEGSINISGYPKKQETFARVSGYCEQVDNHSPCLTVFESLWYSAWLRLPSQVDVQTINIFINEVMELVELKSLKDAMVGLPGINGLTAEQRKRLTMAVELVSSPSIIFMDEPTTGLDARAAAIVMRTVRKMADTGRTIVCTIHQPSIEMFEAFDELVLMKQGGQLIYGGPLGSLSRNMIQYFEAIPGVPHIRDGQNPATWMLDITSPAMEYKLGIDYGIIFSKSSLYIENMKLVDELSKRKTNEKDLHFPSKYAKSFWSLCICCLWKQHKSYWKNPKHNIVRFIITISISVLFGIVFFRIVPKIRTEQDIFNIQGAIYGSALFLGFANASILQPVVEMERTTFYRERAAGMYSSMTYAIAQVAIEIPYIIVQVLIFSIIVYPMMGFQFVVAKFFWFMFFMFLSYIYYALFGMMTVAITPNQEIAAALSFFLFVLWNIFSGFFIPRKMIPSWWRWYYWADPAAWTVYGLMVSQLGDNVDLLHVAGRSDETVKEFLKEYLGLQDKYLSLIVSLHVAVIVLFLFVFGFSIKHLNFQKR</sequence>
<dbReference type="Proteomes" id="UP001222027">
    <property type="component" value="Unassembled WGS sequence"/>
</dbReference>
<gene>
    <name evidence="13" type="ORF">OPV22_008071</name>
</gene>
<dbReference type="Pfam" id="PF01061">
    <property type="entry name" value="ABC2_membrane"/>
    <property type="match status" value="2"/>
</dbReference>
<organism evidence="13 14">
    <name type="scientific">Ensete ventricosum</name>
    <name type="common">Abyssinian banana</name>
    <name type="synonym">Musa ensete</name>
    <dbReference type="NCBI Taxonomy" id="4639"/>
    <lineage>
        <taxon>Eukaryota</taxon>
        <taxon>Viridiplantae</taxon>
        <taxon>Streptophyta</taxon>
        <taxon>Embryophyta</taxon>
        <taxon>Tracheophyta</taxon>
        <taxon>Spermatophyta</taxon>
        <taxon>Magnoliopsida</taxon>
        <taxon>Liliopsida</taxon>
        <taxon>Zingiberales</taxon>
        <taxon>Musaceae</taxon>
        <taxon>Ensete</taxon>
    </lineage>
</organism>
<feature type="transmembrane region" description="Helical" evidence="11">
    <location>
        <begin position="1229"/>
        <end position="1249"/>
    </location>
</feature>
<dbReference type="FunFam" id="3.40.50.300:FF:000157">
    <property type="entry name" value="ABC transporter G family member 34"/>
    <property type="match status" value="1"/>
</dbReference>
<name>A0AAV8RDV8_ENSVE</name>
<proteinExistence type="inferred from homology"/>
<evidence type="ECO:0000256" key="5">
    <source>
        <dbReference type="ARBA" id="ARBA00022737"/>
    </source>
</evidence>
<feature type="transmembrane region" description="Helical" evidence="11">
    <location>
        <begin position="510"/>
        <end position="532"/>
    </location>
</feature>
<dbReference type="CDD" id="cd03232">
    <property type="entry name" value="ABCG_PDR_domain2"/>
    <property type="match status" value="1"/>
</dbReference>
<keyword evidence="14" id="KW-1185">Reference proteome</keyword>
<feature type="transmembrane region" description="Helical" evidence="11">
    <location>
        <begin position="1119"/>
        <end position="1142"/>
    </location>
</feature>
<dbReference type="Pfam" id="PF19055">
    <property type="entry name" value="ABC2_membrane_7"/>
    <property type="match status" value="1"/>
</dbReference>
<dbReference type="GO" id="GO:0016887">
    <property type="term" value="F:ATP hydrolysis activity"/>
    <property type="evidence" value="ECO:0007669"/>
    <property type="project" value="InterPro"/>
</dbReference>
<comment type="similarity">
    <text evidence="2">Belongs to the ABC transporter superfamily. ABCG family. PDR (TC 3.A.1.205) subfamily.</text>
</comment>
<dbReference type="InterPro" id="IPR013581">
    <property type="entry name" value="PDR_assoc"/>
</dbReference>
<dbReference type="InterPro" id="IPR043926">
    <property type="entry name" value="ABCG_dom"/>
</dbReference>
<dbReference type="InterPro" id="IPR003439">
    <property type="entry name" value="ABC_transporter-like_ATP-bd"/>
</dbReference>
<dbReference type="InterPro" id="IPR003593">
    <property type="entry name" value="AAA+_ATPase"/>
</dbReference>
<feature type="transmembrane region" description="Helical" evidence="11">
    <location>
        <begin position="441"/>
        <end position="460"/>
    </location>
</feature>
<keyword evidence="3" id="KW-0813">Transport</keyword>
<comment type="caution">
    <text evidence="13">The sequence shown here is derived from an EMBL/GenBank/DDBJ whole genome shotgun (WGS) entry which is preliminary data.</text>
</comment>
<comment type="subcellular location">
    <subcellularLocation>
        <location evidence="1">Membrane</location>
        <topology evidence="1">Multi-pass membrane protein</topology>
    </subcellularLocation>
</comment>
<keyword evidence="6" id="KW-0547">Nucleotide-binding</keyword>
<feature type="transmembrane region" description="Helical" evidence="11">
    <location>
        <begin position="1086"/>
        <end position="1107"/>
    </location>
</feature>
<feature type="transmembrane region" description="Helical" evidence="11">
    <location>
        <begin position="475"/>
        <end position="498"/>
    </location>
</feature>
<dbReference type="Pfam" id="PF00005">
    <property type="entry name" value="ABC_tran"/>
    <property type="match status" value="2"/>
</dbReference>
<evidence type="ECO:0000256" key="6">
    <source>
        <dbReference type="ARBA" id="ARBA00022741"/>
    </source>
</evidence>